<reference evidence="1" key="2">
    <citation type="submission" date="2021-03" db="EMBL/GenBank/DDBJ databases">
        <authorList>
            <person name="Alouane T."/>
            <person name="Langin T."/>
            <person name="Bonhomme L."/>
        </authorList>
    </citation>
    <scope>NUCLEOTIDE SEQUENCE</scope>
    <source>
        <strain evidence="1">MDC_Fg202</strain>
    </source>
</reference>
<evidence type="ECO:0000313" key="1">
    <source>
        <dbReference type="EMBL" id="CAG1964541.1"/>
    </source>
</evidence>
<dbReference type="AlphaFoldDB" id="A0A2H3GEA2"/>
<evidence type="ECO:0000313" key="3">
    <source>
        <dbReference type="Proteomes" id="UP000746612"/>
    </source>
</evidence>
<accession>A0A2H3GEA2</accession>
<organism evidence="1 3">
    <name type="scientific">Gibberella zeae</name>
    <name type="common">Wheat head blight fungus</name>
    <name type="synonym">Fusarium graminearum</name>
    <dbReference type="NCBI Taxonomy" id="5518"/>
    <lineage>
        <taxon>Eukaryota</taxon>
        <taxon>Fungi</taxon>
        <taxon>Dikarya</taxon>
        <taxon>Ascomycota</taxon>
        <taxon>Pezizomycotina</taxon>
        <taxon>Sordariomycetes</taxon>
        <taxon>Hypocreomycetidae</taxon>
        <taxon>Hypocreales</taxon>
        <taxon>Nectriaceae</taxon>
        <taxon>Fusarium</taxon>
    </lineage>
</organism>
<dbReference type="EMBL" id="CAAKMV010000130">
    <property type="protein sequence ID" value="VIO57617.1"/>
    <property type="molecule type" value="Genomic_DNA"/>
</dbReference>
<evidence type="ECO:0000313" key="2">
    <source>
        <dbReference type="EMBL" id="VIO57617.1"/>
    </source>
</evidence>
<proteinExistence type="predicted"/>
<dbReference type="Proteomes" id="UP000746612">
    <property type="component" value="Unassembled WGS sequence"/>
</dbReference>
<sequence length="100" mass="10769">MFSKAEEEGIMDLFTPGSMFKHCGSLSMSLSSLERKISSVAAYIDVCGCCVGVFELLTGVRGQLGKAADPLYRHHMDAMATQAKKVQMGIFVSGDEKDGD</sequence>
<protein>
    <submittedName>
        <fullName evidence="1">Uncharacterized protein</fullName>
    </submittedName>
</protein>
<name>A0A2H3GEA2_GIBZA</name>
<gene>
    <name evidence="2" type="ORF">FUG_LOCUS257733</name>
    <name evidence="1" type="ORF">MDCFG202_LOCUS20946</name>
</gene>
<dbReference type="EMBL" id="CAJPIJ010000055">
    <property type="protein sequence ID" value="CAG1964541.1"/>
    <property type="molecule type" value="Genomic_DNA"/>
</dbReference>
<reference evidence="2" key="1">
    <citation type="submission" date="2019-04" db="EMBL/GenBank/DDBJ databases">
        <authorList>
            <person name="Melise S."/>
            <person name="Noan J."/>
            <person name="Okalmin O."/>
        </authorList>
    </citation>
    <scope>NUCLEOTIDE SEQUENCE</scope>
    <source>
        <strain evidence="2">FN9</strain>
    </source>
</reference>